<dbReference type="RefSeq" id="WP_261616552.1">
    <property type="nucleotide sequence ID" value="NZ_JALIDZ010000006.1"/>
</dbReference>
<keyword evidence="9" id="KW-0407">Ion channel</keyword>
<dbReference type="SUPFAM" id="SSF53850">
    <property type="entry name" value="Periplasmic binding protein-like II"/>
    <property type="match status" value="1"/>
</dbReference>
<dbReference type="AlphaFoldDB" id="A0AAW5R0R1"/>
<evidence type="ECO:0000256" key="2">
    <source>
        <dbReference type="ARBA" id="ARBA00022448"/>
    </source>
</evidence>
<dbReference type="EMBL" id="JALIDZ010000006">
    <property type="protein sequence ID" value="MCT8972967.1"/>
    <property type="molecule type" value="Genomic_DNA"/>
</dbReference>
<protein>
    <submittedName>
        <fullName evidence="15">Transporter substrate-binding domain-containing protein</fullName>
    </submittedName>
</protein>
<name>A0AAW5R0R1_9HYPH</name>
<dbReference type="InterPro" id="IPR001320">
    <property type="entry name" value="Iontro_rcpt_C"/>
</dbReference>
<gene>
    <name evidence="15" type="ORF">MUB46_13965</name>
</gene>
<evidence type="ECO:0000256" key="12">
    <source>
        <dbReference type="SAM" id="SignalP"/>
    </source>
</evidence>
<evidence type="ECO:0000259" key="14">
    <source>
        <dbReference type="SMART" id="SM00079"/>
    </source>
</evidence>
<keyword evidence="7" id="KW-0675">Receptor</keyword>
<dbReference type="Pfam" id="PF00497">
    <property type="entry name" value="SBP_bac_3"/>
    <property type="match status" value="1"/>
</dbReference>
<keyword evidence="3 11" id="KW-0812">Transmembrane</keyword>
<evidence type="ECO:0000256" key="9">
    <source>
        <dbReference type="ARBA" id="ARBA00023303"/>
    </source>
</evidence>
<dbReference type="GO" id="GO:0015276">
    <property type="term" value="F:ligand-gated monoatomic ion channel activity"/>
    <property type="evidence" value="ECO:0007669"/>
    <property type="project" value="InterPro"/>
</dbReference>
<evidence type="ECO:0000313" key="16">
    <source>
        <dbReference type="Proteomes" id="UP001320898"/>
    </source>
</evidence>
<evidence type="ECO:0000256" key="1">
    <source>
        <dbReference type="ARBA" id="ARBA00004141"/>
    </source>
</evidence>
<dbReference type="InterPro" id="IPR001638">
    <property type="entry name" value="Solute-binding_3/MltF_N"/>
</dbReference>
<keyword evidence="2" id="KW-0813">Transport</keyword>
<dbReference type="Proteomes" id="UP001320898">
    <property type="component" value="Unassembled WGS sequence"/>
</dbReference>
<evidence type="ECO:0000256" key="11">
    <source>
        <dbReference type="SAM" id="Phobius"/>
    </source>
</evidence>
<feature type="signal peptide" evidence="12">
    <location>
        <begin position="1"/>
        <end position="29"/>
    </location>
</feature>
<feature type="transmembrane region" description="Helical" evidence="11">
    <location>
        <begin position="165"/>
        <end position="183"/>
    </location>
</feature>
<evidence type="ECO:0000256" key="8">
    <source>
        <dbReference type="ARBA" id="ARBA00023180"/>
    </source>
</evidence>
<keyword evidence="6 11" id="KW-0472">Membrane</keyword>
<feature type="chain" id="PRO_5043666661" evidence="12">
    <location>
        <begin position="30"/>
        <end position="381"/>
    </location>
</feature>
<accession>A0AAW5R0R1</accession>
<keyword evidence="4 11" id="KW-1133">Transmembrane helix</keyword>
<keyword evidence="12" id="KW-0732">Signal</keyword>
<dbReference type="GO" id="GO:0016020">
    <property type="term" value="C:membrane"/>
    <property type="evidence" value="ECO:0007669"/>
    <property type="project" value="UniProtKB-SubCell"/>
</dbReference>
<evidence type="ECO:0000313" key="15">
    <source>
        <dbReference type="EMBL" id="MCT8972967.1"/>
    </source>
</evidence>
<dbReference type="InterPro" id="IPR015683">
    <property type="entry name" value="Ionotropic_Glu_rcpt"/>
</dbReference>
<evidence type="ECO:0000256" key="10">
    <source>
        <dbReference type="SAM" id="MobiDB-lite"/>
    </source>
</evidence>
<evidence type="ECO:0000256" key="4">
    <source>
        <dbReference type="ARBA" id="ARBA00022989"/>
    </source>
</evidence>
<feature type="transmembrane region" description="Helical" evidence="11">
    <location>
        <begin position="220"/>
        <end position="243"/>
    </location>
</feature>
<evidence type="ECO:0000259" key="13">
    <source>
        <dbReference type="SMART" id="SM00062"/>
    </source>
</evidence>
<comment type="subcellular location">
    <subcellularLocation>
        <location evidence="1">Membrane</location>
        <topology evidence="1">Multi-pass membrane protein</topology>
    </subcellularLocation>
</comment>
<feature type="region of interest" description="Disordered" evidence="10">
    <location>
        <begin position="30"/>
        <end position="51"/>
    </location>
</feature>
<dbReference type="PANTHER" id="PTHR18966">
    <property type="entry name" value="IONOTROPIC GLUTAMATE RECEPTOR"/>
    <property type="match status" value="1"/>
</dbReference>
<evidence type="ECO:0000256" key="3">
    <source>
        <dbReference type="ARBA" id="ARBA00022692"/>
    </source>
</evidence>
<evidence type="ECO:0000256" key="7">
    <source>
        <dbReference type="ARBA" id="ARBA00023170"/>
    </source>
</evidence>
<evidence type="ECO:0000256" key="5">
    <source>
        <dbReference type="ARBA" id="ARBA00023065"/>
    </source>
</evidence>
<dbReference type="Gene3D" id="3.40.190.10">
    <property type="entry name" value="Periplasmic binding protein-like II"/>
    <property type="match status" value="3"/>
</dbReference>
<comment type="caution">
    <text evidence="15">The sequence shown here is derived from an EMBL/GenBank/DDBJ whole genome shotgun (WGS) entry which is preliminary data.</text>
</comment>
<sequence length="381" mass="41628">MRKNLISRLFMVVILAGIWIAGSGPLAHAQDTGGTGGGGESADTATGGAPKRVRVGVHLSPPFVMRSADGYTGMAVELWENITKDLNVENDYVSFANVRELVDAAAKGEVDAAVTNLSITRKRAEIIDFTQPWYDGGLRIMVDGQQGAGFRAMVRGLRDAGYLRSYAWIGFVILVATVLLTIFDRRFDKNFPKRWRDGIAESFYTVMQVAMSGRMNRKNLFGWIGRIWSGVWLVIGVAILAYITSTVTSVMTTIALTNQINSVGDLPGKRVGVLHGTTAQDLADEHGVAVQPYSDIDEAVAALLADRIDAIVADGPVLEYYAFTNPEDPVEVVGPIFEPDKYGFGISHNTNLARPVTLEILDAAEEDYVEELREKYFGERS</sequence>
<evidence type="ECO:0000256" key="6">
    <source>
        <dbReference type="ARBA" id="ARBA00023136"/>
    </source>
</evidence>
<dbReference type="SMART" id="SM00079">
    <property type="entry name" value="PBPe"/>
    <property type="match status" value="1"/>
</dbReference>
<organism evidence="15 16">
    <name type="scientific">Microbaculum marinisediminis</name>
    <dbReference type="NCBI Taxonomy" id="2931392"/>
    <lineage>
        <taxon>Bacteria</taxon>
        <taxon>Pseudomonadati</taxon>
        <taxon>Pseudomonadota</taxon>
        <taxon>Alphaproteobacteria</taxon>
        <taxon>Hyphomicrobiales</taxon>
        <taxon>Tepidamorphaceae</taxon>
        <taxon>Microbaculum</taxon>
    </lineage>
</organism>
<dbReference type="SMART" id="SM00062">
    <property type="entry name" value="PBPb"/>
    <property type="match status" value="1"/>
</dbReference>
<keyword evidence="16" id="KW-1185">Reference proteome</keyword>
<keyword evidence="8" id="KW-0325">Glycoprotein</keyword>
<keyword evidence="5" id="KW-0406">Ion transport</keyword>
<feature type="domain" description="Ionotropic glutamate receptor C-terminal" evidence="14">
    <location>
        <begin position="52"/>
        <end position="379"/>
    </location>
</feature>
<proteinExistence type="predicted"/>
<feature type="domain" description="Solute-binding protein family 3/N-terminal" evidence="13">
    <location>
        <begin position="52"/>
        <end position="380"/>
    </location>
</feature>
<reference evidence="15 16" key="1">
    <citation type="submission" date="2022-04" db="EMBL/GenBank/DDBJ databases">
        <authorList>
            <person name="Ye Y.-Q."/>
            <person name="Du Z.-J."/>
        </authorList>
    </citation>
    <scope>NUCLEOTIDE SEQUENCE [LARGE SCALE GENOMIC DNA]</scope>
    <source>
        <strain evidence="15 16">A6E488</strain>
    </source>
</reference>